<name>A0A8J7KN36_9ACTN</name>
<dbReference type="AlphaFoldDB" id="A0A8J7KN36"/>
<keyword evidence="2 4" id="KW-0560">Oxidoreductase</keyword>
<dbReference type="InterPro" id="IPR008927">
    <property type="entry name" value="6-PGluconate_DH-like_C_sf"/>
</dbReference>
<dbReference type="GO" id="GO:0004665">
    <property type="term" value="F:prephenate dehydrogenase (NADP+) activity"/>
    <property type="evidence" value="ECO:0007669"/>
    <property type="project" value="InterPro"/>
</dbReference>
<feature type="domain" description="Prephenate/arogenate dehydrogenase" evidence="3">
    <location>
        <begin position="1"/>
        <end position="271"/>
    </location>
</feature>
<dbReference type="Proteomes" id="UP000622552">
    <property type="component" value="Unassembled WGS sequence"/>
</dbReference>
<accession>A0A8J7KN36</accession>
<dbReference type="Pfam" id="PF20463">
    <property type="entry name" value="PDH_C"/>
    <property type="match status" value="1"/>
</dbReference>
<dbReference type="RefSeq" id="WP_197006450.1">
    <property type="nucleotide sequence ID" value="NZ_BONS01000006.1"/>
</dbReference>
<comment type="similarity">
    <text evidence="1">Belongs to the prephenate/arogenate dehydrogenase family.</text>
</comment>
<protein>
    <submittedName>
        <fullName evidence="4">Prephenate dehydrogenase</fullName>
        <ecNumber evidence="4">1.3.1.12</ecNumber>
    </submittedName>
</protein>
<evidence type="ECO:0000256" key="2">
    <source>
        <dbReference type="ARBA" id="ARBA00023002"/>
    </source>
</evidence>
<dbReference type="Gene3D" id="3.40.50.720">
    <property type="entry name" value="NAD(P)-binding Rossmann-like Domain"/>
    <property type="match status" value="1"/>
</dbReference>
<dbReference type="SUPFAM" id="SSF51735">
    <property type="entry name" value="NAD(P)-binding Rossmann-fold domains"/>
    <property type="match status" value="1"/>
</dbReference>
<evidence type="ECO:0000313" key="4">
    <source>
        <dbReference type="EMBL" id="MBG6139836.1"/>
    </source>
</evidence>
<dbReference type="PANTHER" id="PTHR21363:SF0">
    <property type="entry name" value="PREPHENATE DEHYDROGENASE [NADP(+)]"/>
    <property type="match status" value="1"/>
</dbReference>
<comment type="caution">
    <text evidence="4">The sequence shown here is derived from an EMBL/GenBank/DDBJ whole genome shotgun (WGS) entry which is preliminary data.</text>
</comment>
<dbReference type="GO" id="GO:0008977">
    <property type="term" value="F:prephenate dehydrogenase (NAD+) activity"/>
    <property type="evidence" value="ECO:0007669"/>
    <property type="project" value="UniProtKB-EC"/>
</dbReference>
<evidence type="ECO:0000256" key="1">
    <source>
        <dbReference type="ARBA" id="ARBA00007964"/>
    </source>
</evidence>
<dbReference type="SUPFAM" id="SSF48179">
    <property type="entry name" value="6-phosphogluconate dehydrogenase C-terminal domain-like"/>
    <property type="match status" value="1"/>
</dbReference>
<dbReference type="InterPro" id="IPR003099">
    <property type="entry name" value="Prephen_DH"/>
</dbReference>
<keyword evidence="5" id="KW-1185">Reference proteome</keyword>
<dbReference type="EMBL" id="JADOUF010000001">
    <property type="protein sequence ID" value="MBG6139836.1"/>
    <property type="molecule type" value="Genomic_DNA"/>
</dbReference>
<dbReference type="PANTHER" id="PTHR21363">
    <property type="entry name" value="PREPHENATE DEHYDROGENASE"/>
    <property type="match status" value="1"/>
</dbReference>
<dbReference type="Pfam" id="PF02153">
    <property type="entry name" value="PDH_N"/>
    <property type="match status" value="1"/>
</dbReference>
<evidence type="ECO:0000259" key="3">
    <source>
        <dbReference type="PROSITE" id="PS51176"/>
    </source>
</evidence>
<dbReference type="PROSITE" id="PS51176">
    <property type="entry name" value="PDH_ADH"/>
    <property type="match status" value="1"/>
</dbReference>
<dbReference type="InterPro" id="IPR046825">
    <property type="entry name" value="PDH_C"/>
</dbReference>
<dbReference type="GO" id="GO:0070403">
    <property type="term" value="F:NAD+ binding"/>
    <property type="evidence" value="ECO:0007669"/>
    <property type="project" value="InterPro"/>
</dbReference>
<proteinExistence type="inferred from homology"/>
<dbReference type="EC" id="1.3.1.12" evidence="4"/>
<dbReference type="InterPro" id="IPR046826">
    <property type="entry name" value="PDH_N"/>
</dbReference>
<gene>
    <name evidence="4" type="ORF">IW245_006030</name>
</gene>
<evidence type="ECO:0000313" key="5">
    <source>
        <dbReference type="Proteomes" id="UP000622552"/>
    </source>
</evidence>
<reference evidence="4" key="1">
    <citation type="submission" date="2020-11" db="EMBL/GenBank/DDBJ databases">
        <title>Sequencing the genomes of 1000 actinobacteria strains.</title>
        <authorList>
            <person name="Klenk H.-P."/>
        </authorList>
    </citation>
    <scope>NUCLEOTIDE SEQUENCE</scope>
    <source>
        <strain evidence="4">DSM 45356</strain>
    </source>
</reference>
<dbReference type="Gene3D" id="1.10.3660.10">
    <property type="entry name" value="6-phosphogluconate dehydrogenase C-terminal like domain"/>
    <property type="match status" value="1"/>
</dbReference>
<sequence length="285" mass="29484">MRIAVLGLGLIGGSLLRALTAAGHQVTGYDADPVTRQLAGAAGSVREAVRDTDVVFLAVPLPALPDLLPDLDGYRGLISDVTSVKGPVAALMAGRRFVGGHPMAGKEHSGFGSSDPLLFRDQPWVLCLDPETDLADWRTMVDLLGGLRARIIPATSAEHDAAVARISHVPHLVASAIAASAAEPGVLALAAGSFRDGTRVASTAPALVAAMCSGNAAAVRPVLDELIAALGAARAALDDRGGLIDWLGKGHEVRRRWPLRATPAGKIPTDREGLLELGRQGHSVT</sequence>
<organism evidence="4 5">
    <name type="scientific">Longispora fulva</name>
    <dbReference type="NCBI Taxonomy" id="619741"/>
    <lineage>
        <taxon>Bacteria</taxon>
        <taxon>Bacillati</taxon>
        <taxon>Actinomycetota</taxon>
        <taxon>Actinomycetes</taxon>
        <taxon>Micromonosporales</taxon>
        <taxon>Micromonosporaceae</taxon>
        <taxon>Longispora</taxon>
    </lineage>
</organism>
<dbReference type="InterPro" id="IPR036291">
    <property type="entry name" value="NAD(P)-bd_dom_sf"/>
</dbReference>
<dbReference type="InterPro" id="IPR050812">
    <property type="entry name" value="Preph/Arog_dehydrog"/>
</dbReference>
<dbReference type="GO" id="GO:0006571">
    <property type="term" value="P:tyrosine biosynthetic process"/>
    <property type="evidence" value="ECO:0007669"/>
    <property type="project" value="InterPro"/>
</dbReference>